<evidence type="ECO:0000259" key="1">
    <source>
        <dbReference type="PROSITE" id="PS50965"/>
    </source>
</evidence>
<evidence type="ECO:0000313" key="3">
    <source>
        <dbReference type="Proteomes" id="UP000050996"/>
    </source>
</evidence>
<gene>
    <name evidence="2" type="ORF">AN957_15850</name>
</gene>
<dbReference type="PATRIC" id="fig|1637975.4.peg.3073"/>
<evidence type="ECO:0000313" key="2">
    <source>
        <dbReference type="EMBL" id="KQL19891.1"/>
    </source>
</evidence>
<dbReference type="RefSeq" id="WP_056685089.1">
    <property type="nucleotide sequence ID" value="NZ_LJIX01000006.1"/>
</dbReference>
<dbReference type="Proteomes" id="UP000050996">
    <property type="component" value="Unassembled WGS sequence"/>
</dbReference>
<keyword evidence="3" id="KW-1185">Reference proteome</keyword>
<proteinExistence type="predicted"/>
<reference evidence="2 3" key="1">
    <citation type="submission" date="2015-09" db="EMBL/GenBank/DDBJ databases">
        <title>Genome sequencing project for genomic taxonomy and phylogenomics of Bacillus-like bacteria.</title>
        <authorList>
            <person name="Liu B."/>
            <person name="Wang J."/>
            <person name="Zhu Y."/>
            <person name="Liu G."/>
            <person name="Chen Q."/>
            <person name="Chen Z."/>
            <person name="Lan J."/>
            <person name="Che J."/>
            <person name="Ge C."/>
            <person name="Shi H."/>
            <person name="Pan Z."/>
            <person name="Liu X."/>
        </authorList>
    </citation>
    <scope>NUCLEOTIDE SEQUENCE [LARGE SCALE GENOMIC DNA]</scope>
    <source>
        <strain evidence="2 3">FJAT-18043</strain>
    </source>
</reference>
<dbReference type="Pfam" id="PF08378">
    <property type="entry name" value="NERD"/>
    <property type="match status" value="1"/>
</dbReference>
<name>A0A0Q3VHS2_9BACI</name>
<dbReference type="AlphaFoldDB" id="A0A0Q3VHS2"/>
<feature type="domain" description="NERD" evidence="1">
    <location>
        <begin position="37"/>
        <end position="147"/>
    </location>
</feature>
<accession>A0A0Q3VHS2</accession>
<dbReference type="PROSITE" id="PS50965">
    <property type="entry name" value="NERD"/>
    <property type="match status" value="1"/>
</dbReference>
<comment type="caution">
    <text evidence="2">The sequence shown here is derived from an EMBL/GenBank/DDBJ whole genome shotgun (WGS) entry which is preliminary data.</text>
</comment>
<organism evidence="2 3">
    <name type="scientific">Cytobacillus solani</name>
    <dbReference type="NCBI Taxonomy" id="1637975"/>
    <lineage>
        <taxon>Bacteria</taxon>
        <taxon>Bacillati</taxon>
        <taxon>Bacillota</taxon>
        <taxon>Bacilli</taxon>
        <taxon>Bacillales</taxon>
        <taxon>Bacillaceae</taxon>
        <taxon>Cytobacillus</taxon>
    </lineage>
</organism>
<dbReference type="STRING" id="1637975.AN957_15850"/>
<dbReference type="InterPro" id="IPR011528">
    <property type="entry name" value="NERD"/>
</dbReference>
<dbReference type="EMBL" id="LJIX01000006">
    <property type="protein sequence ID" value="KQL19891.1"/>
    <property type="molecule type" value="Genomic_DNA"/>
</dbReference>
<protein>
    <recommendedName>
        <fullName evidence="1">NERD domain-containing protein</fullName>
    </recommendedName>
</protein>
<sequence>MIIKERCEPIELEIMKYIKVRSTLSATEMKNYSVLLKGYEGEKEFDKWTENLSCDCFILNDLLLEYDHNVFQIDTLLITHETFYLINVKNYDGDYYYESAKWFTLSRSEIKDPLLQLKRSDYLLQQLIRSLGFPNYSTEALLVFINPHFHLYQAPMNLPIIYPAQLERFKNKLNKQTAKLNDRHSKMAKLLISLHKTTSFYTQIPDYDYEQLNKGIVCSSCSSINLNLNKDKVVCLKCGCVEPVELAVLRSVEEFKLLFPNKKITTQMIYEWCAVIKSRKTIRRILRTNFKHIGYGSSSYYVSD</sequence>